<reference evidence="1 2" key="1">
    <citation type="submission" date="2019-04" db="EMBL/GenBank/DDBJ databases">
        <title>Genome sequencing of Clostridium botulinum Groups I-IV and Clostridium butyricum.</title>
        <authorList>
            <person name="Brunt J."/>
            <person name="Van Vliet A.H.M."/>
            <person name="Stringer S.C."/>
            <person name="Carter A.T."/>
            <person name="Peck M.W."/>
        </authorList>
    </citation>
    <scope>NUCLEOTIDE SEQUENCE [LARGE SCALE GENOMIC DNA]</scope>
    <source>
        <strain evidence="1 2">IFR 18/054</strain>
    </source>
</reference>
<name>A0A6B4GSX9_CLOBO</name>
<protein>
    <submittedName>
        <fullName evidence="1">Uncharacterized protein</fullName>
    </submittedName>
</protein>
<evidence type="ECO:0000313" key="2">
    <source>
        <dbReference type="Proteomes" id="UP000472521"/>
    </source>
</evidence>
<organism evidence="1 2">
    <name type="scientific">Clostridium botulinum</name>
    <dbReference type="NCBI Taxonomy" id="1491"/>
    <lineage>
        <taxon>Bacteria</taxon>
        <taxon>Bacillati</taxon>
        <taxon>Bacillota</taxon>
        <taxon>Clostridia</taxon>
        <taxon>Eubacteriales</taxon>
        <taxon>Clostridiaceae</taxon>
        <taxon>Clostridium</taxon>
    </lineage>
</organism>
<comment type="caution">
    <text evidence="1">The sequence shown here is derived from an EMBL/GenBank/DDBJ whole genome shotgun (WGS) entry which is preliminary data.</text>
</comment>
<dbReference type="AlphaFoldDB" id="A0A6B4GSX9"/>
<gene>
    <name evidence="1" type="ORF">FCV25_00320</name>
</gene>
<dbReference type="EMBL" id="SWND01000001">
    <property type="protein sequence ID" value="NFF00243.1"/>
    <property type="molecule type" value="Genomic_DNA"/>
</dbReference>
<dbReference type="Proteomes" id="UP000472521">
    <property type="component" value="Unassembled WGS sequence"/>
</dbReference>
<evidence type="ECO:0000313" key="1">
    <source>
        <dbReference type="EMBL" id="NFF00243.1"/>
    </source>
</evidence>
<sequence>MIGVTHLFFFVAFFILRGIKEILLGILILLINFKKVFL</sequence>
<accession>A0A6B4GSX9</accession>
<proteinExistence type="predicted"/>